<accession>A0A1I1LEF4</accession>
<evidence type="ECO:0000313" key="8">
    <source>
        <dbReference type="Proteomes" id="UP000231644"/>
    </source>
</evidence>
<name>A0A1I1LEF4_9RHOB</name>
<evidence type="ECO:0000256" key="1">
    <source>
        <dbReference type="ARBA" id="ARBA00022723"/>
    </source>
</evidence>
<dbReference type="PANTHER" id="PTHR42909:SF1">
    <property type="entry name" value="CARBOHYDRATE KINASE PFKB DOMAIN-CONTAINING PROTEIN"/>
    <property type="match status" value="1"/>
</dbReference>
<dbReference type="PANTHER" id="PTHR42909">
    <property type="entry name" value="ZGC:136858"/>
    <property type="match status" value="1"/>
</dbReference>
<dbReference type="GO" id="GO:0004730">
    <property type="term" value="F:pseudouridylate synthase activity"/>
    <property type="evidence" value="ECO:0007669"/>
    <property type="project" value="UniProtKB-UniRule"/>
</dbReference>
<comment type="catalytic activity">
    <reaction evidence="6">
        <text>D-ribose 5-phosphate + uracil = psi-UMP + H2O</text>
        <dbReference type="Rhea" id="RHEA:18337"/>
        <dbReference type="ChEBI" id="CHEBI:15377"/>
        <dbReference type="ChEBI" id="CHEBI:17568"/>
        <dbReference type="ChEBI" id="CHEBI:58380"/>
        <dbReference type="ChEBI" id="CHEBI:78346"/>
        <dbReference type="EC" id="4.2.1.70"/>
    </reaction>
</comment>
<dbReference type="SUPFAM" id="SSF110581">
    <property type="entry name" value="Indigoidine synthase A-like"/>
    <property type="match status" value="1"/>
</dbReference>
<keyword evidence="4 6" id="KW-0456">Lyase</keyword>
<dbReference type="EC" id="4.2.1.70" evidence="6"/>
<dbReference type="Proteomes" id="UP000231644">
    <property type="component" value="Unassembled WGS sequence"/>
</dbReference>
<comment type="similarity">
    <text evidence="6">Belongs to the pseudouridine-5'-phosphate glycosidase family.</text>
</comment>
<reference evidence="7 8" key="1">
    <citation type="submission" date="2016-10" db="EMBL/GenBank/DDBJ databases">
        <authorList>
            <person name="de Groot N.N."/>
        </authorList>
    </citation>
    <scope>NUCLEOTIDE SEQUENCE [LARGE SCALE GENOMIC DNA]</scope>
    <source>
        <strain evidence="7 8">DSM 29619</strain>
    </source>
</reference>
<dbReference type="GO" id="GO:0005737">
    <property type="term" value="C:cytoplasm"/>
    <property type="evidence" value="ECO:0007669"/>
    <property type="project" value="TreeGrafter"/>
</dbReference>
<dbReference type="STRING" id="517719.SAMN05421762_1910"/>
<feature type="binding site" evidence="6">
    <location>
        <position position="84"/>
    </location>
    <ligand>
        <name>substrate</name>
    </ligand>
</feature>
<feature type="binding site" evidence="6">
    <location>
        <position position="104"/>
    </location>
    <ligand>
        <name>substrate</name>
    </ligand>
</feature>
<evidence type="ECO:0000256" key="5">
    <source>
        <dbReference type="ARBA" id="ARBA00023295"/>
    </source>
</evidence>
<evidence type="ECO:0000256" key="6">
    <source>
        <dbReference type="HAMAP-Rule" id="MF_01876"/>
    </source>
</evidence>
<feature type="active site" description="Proton donor" evidence="6">
    <location>
        <position position="23"/>
    </location>
</feature>
<keyword evidence="1 6" id="KW-0479">Metal-binding</keyword>
<organism evidence="7 8">
    <name type="scientific">Pseudooceanicola nitratireducens</name>
    <dbReference type="NCBI Taxonomy" id="517719"/>
    <lineage>
        <taxon>Bacteria</taxon>
        <taxon>Pseudomonadati</taxon>
        <taxon>Pseudomonadota</taxon>
        <taxon>Alphaproteobacteria</taxon>
        <taxon>Rhodobacterales</taxon>
        <taxon>Paracoccaceae</taxon>
        <taxon>Pseudooceanicola</taxon>
    </lineage>
</organism>
<dbReference type="AlphaFoldDB" id="A0A1I1LEF4"/>
<protein>
    <recommendedName>
        <fullName evidence="6">Pseudouridine-5'-phosphate glycosidase</fullName>
        <shortName evidence="6">PsiMP glycosidase</shortName>
        <ecNumber evidence="6">4.2.1.70</ecNumber>
    </recommendedName>
</protein>
<keyword evidence="2 6" id="KW-0378">Hydrolase</keyword>
<evidence type="ECO:0000256" key="3">
    <source>
        <dbReference type="ARBA" id="ARBA00023211"/>
    </source>
</evidence>
<keyword evidence="3 6" id="KW-0464">Manganese</keyword>
<keyword evidence="8" id="KW-1185">Reference proteome</keyword>
<evidence type="ECO:0000256" key="2">
    <source>
        <dbReference type="ARBA" id="ARBA00022801"/>
    </source>
</evidence>
<comment type="subunit">
    <text evidence="6">Homotrimer.</text>
</comment>
<dbReference type="InterPro" id="IPR007342">
    <property type="entry name" value="PsuG"/>
</dbReference>
<dbReference type="GO" id="GO:0016798">
    <property type="term" value="F:hydrolase activity, acting on glycosyl bonds"/>
    <property type="evidence" value="ECO:0007669"/>
    <property type="project" value="UniProtKB-KW"/>
</dbReference>
<gene>
    <name evidence="6" type="primary">psuG</name>
    <name evidence="7" type="ORF">SAMN05421762_1910</name>
</gene>
<dbReference type="InterPro" id="IPR022830">
    <property type="entry name" value="Indigdn_synthA-like"/>
</dbReference>
<dbReference type="GO" id="GO:0046113">
    <property type="term" value="P:nucleobase catabolic process"/>
    <property type="evidence" value="ECO:0007669"/>
    <property type="project" value="UniProtKB-UniRule"/>
</dbReference>
<dbReference type="GO" id="GO:0046872">
    <property type="term" value="F:metal ion binding"/>
    <property type="evidence" value="ECO:0007669"/>
    <property type="project" value="UniProtKB-KW"/>
</dbReference>
<feature type="binding site" evidence="6">
    <location>
        <position position="136"/>
    </location>
    <ligand>
        <name>Mn(2+)</name>
        <dbReference type="ChEBI" id="CHEBI:29035"/>
    </ligand>
</feature>
<dbReference type="HAMAP" id="MF_01876">
    <property type="entry name" value="PsiMP_glycosidase"/>
    <property type="match status" value="1"/>
</dbReference>
<dbReference type="EMBL" id="FOLX01000001">
    <property type="protein sequence ID" value="SFC71399.1"/>
    <property type="molecule type" value="Genomic_DNA"/>
</dbReference>
<proteinExistence type="inferred from homology"/>
<dbReference type="Gene3D" id="3.40.1790.10">
    <property type="entry name" value="Indigoidine synthase domain"/>
    <property type="match status" value="1"/>
</dbReference>
<sequence>MQFETTVEVREALANNQPVVALESTIITHGMPYPQNLETARMVEDDVRAAGAVPATIAVLNGTLHIGLTDAQLEDLAQAKNVAKLSRADMAVCIATGGTGATTVAATMIAAHLAGIEVFATGGIGGVHRGAESSMDISADLQELAQTPVTVICAGAKAILDIPRTLEVLETLGVPVISYGQDALPAFWSRDSGLASPLRLDAPADMARALRTRADLGLAGGQLIANPVPEADEIPRDVIDPIIAQALNEAEAQKIQAKAVTPFLLQRIFELTDGRSLATNIALVRNNARLAAKIAQELVALPKTSSK</sequence>
<dbReference type="RefSeq" id="WP_093453712.1">
    <property type="nucleotide sequence ID" value="NZ_FNZG01000004.1"/>
</dbReference>
<keyword evidence="5 6" id="KW-0326">Glycosidase</keyword>
<evidence type="ECO:0000256" key="4">
    <source>
        <dbReference type="ARBA" id="ARBA00023239"/>
    </source>
</evidence>
<evidence type="ECO:0000313" key="7">
    <source>
        <dbReference type="EMBL" id="SFC71399.1"/>
    </source>
</evidence>
<dbReference type="OrthoDB" id="9805870at2"/>
<comment type="cofactor">
    <cofactor evidence="6">
        <name>Mn(2+)</name>
        <dbReference type="ChEBI" id="CHEBI:29035"/>
    </cofactor>
    <text evidence="6">Binds 1 Mn(2+) ion per subunit.</text>
</comment>
<feature type="active site" description="Nucleophile" evidence="6">
    <location>
        <position position="157"/>
    </location>
</feature>
<feature type="binding site" evidence="6">
    <location>
        <begin position="138"/>
        <end position="140"/>
    </location>
    <ligand>
        <name>substrate</name>
    </ligand>
</feature>
<comment type="function">
    <text evidence="6">Catalyzes the reversible cleavage of pseudouridine 5'-phosphate (PsiMP) to ribose 5-phosphate and uracil. Functions biologically in the cleavage direction, as part of a pseudouridine degradation pathway.</text>
</comment>
<dbReference type="Pfam" id="PF04227">
    <property type="entry name" value="Indigoidine_A"/>
    <property type="match status" value="1"/>
</dbReference>